<comment type="caution">
    <text evidence="2">The sequence shown here is derived from an EMBL/GenBank/DDBJ whole genome shotgun (WGS) entry which is preliminary data.</text>
</comment>
<organism evidence="2 3">
    <name type="scientific">Candida boidinii</name>
    <name type="common">Yeast</name>
    <dbReference type="NCBI Taxonomy" id="5477"/>
    <lineage>
        <taxon>Eukaryota</taxon>
        <taxon>Fungi</taxon>
        <taxon>Dikarya</taxon>
        <taxon>Ascomycota</taxon>
        <taxon>Saccharomycotina</taxon>
        <taxon>Pichiomycetes</taxon>
        <taxon>Pichiales</taxon>
        <taxon>Pichiaceae</taxon>
        <taxon>Ogataea</taxon>
        <taxon>Ogataea/Candida clade</taxon>
    </lineage>
</organism>
<feature type="compositionally biased region" description="Low complexity" evidence="1">
    <location>
        <begin position="96"/>
        <end position="106"/>
    </location>
</feature>
<name>A0A9W6SYC8_CANBO</name>
<dbReference type="EMBL" id="BSXN01000450">
    <property type="protein sequence ID" value="GME68607.1"/>
    <property type="molecule type" value="Genomic_DNA"/>
</dbReference>
<feature type="compositionally biased region" description="Basic and acidic residues" evidence="1">
    <location>
        <begin position="281"/>
        <end position="301"/>
    </location>
</feature>
<feature type="compositionally biased region" description="Basic and acidic residues" evidence="1">
    <location>
        <begin position="331"/>
        <end position="340"/>
    </location>
</feature>
<proteinExistence type="predicted"/>
<feature type="compositionally biased region" description="Acidic residues" evidence="1">
    <location>
        <begin position="318"/>
        <end position="330"/>
    </location>
</feature>
<keyword evidence="3" id="KW-1185">Reference proteome</keyword>
<feature type="region of interest" description="Disordered" evidence="1">
    <location>
        <begin position="96"/>
        <end position="163"/>
    </location>
</feature>
<evidence type="ECO:0000313" key="2">
    <source>
        <dbReference type="EMBL" id="GME68607.1"/>
    </source>
</evidence>
<accession>A0A9W6SYC8</accession>
<gene>
    <name evidence="2" type="ORF">Cboi02_000175800</name>
</gene>
<dbReference type="Proteomes" id="UP001165120">
    <property type="component" value="Unassembled WGS sequence"/>
</dbReference>
<feature type="compositionally biased region" description="Basic residues" evidence="1">
    <location>
        <begin position="127"/>
        <end position="145"/>
    </location>
</feature>
<sequence>MAPKDKQVHGVPRLPNIEEFRLKNILNTIEDGPSTKLQIIDSILKISQNYSNDQTAQIEQLYQVEQNEVLKRLDSISSTYSIVHNKIDTTYKEISNMSSSSNNNNSRGGLHGIPLLGSYTSGSKNQNHSHNHNHNHNHHHGHSRSRSSGTLASPPPHGKDESYLSKLNKMSSKGIGNGNSGGVSSTGSLDAECYDITGISYDLQDITNMMLESKERVNNIVNKLKKIEKQLPVKDKLFSFSSPHKEHYSDLHKFGMRGAKKSTNLSKLKDHILSKSTPLDNKNKGVKEEDSLNVKLVENKTKFQSTEGELDPNQNENDVIDDDPDDDDDQGGAKESRDNNSEDGVDVEMESPNETEGSAATLSEAFKNLITNSNRKSVIINPTMSLFSPIVSSFDPVTSLTSIGNNSTKDGSVNTESSLINQFKKFQT</sequence>
<evidence type="ECO:0000256" key="1">
    <source>
        <dbReference type="SAM" id="MobiDB-lite"/>
    </source>
</evidence>
<reference evidence="2" key="1">
    <citation type="submission" date="2023-04" db="EMBL/GenBank/DDBJ databases">
        <title>Candida boidinii NBRC 10035.</title>
        <authorList>
            <person name="Ichikawa N."/>
            <person name="Sato H."/>
            <person name="Tonouchi N."/>
        </authorList>
    </citation>
    <scope>NUCLEOTIDE SEQUENCE</scope>
    <source>
        <strain evidence="2">NBRC 10035</strain>
    </source>
</reference>
<feature type="compositionally biased region" description="Polar residues" evidence="1">
    <location>
        <begin position="302"/>
        <end position="317"/>
    </location>
</feature>
<evidence type="ECO:0000313" key="3">
    <source>
        <dbReference type="Proteomes" id="UP001165120"/>
    </source>
</evidence>
<protein>
    <submittedName>
        <fullName evidence="2">Unnamed protein product</fullName>
    </submittedName>
</protein>
<feature type="region of interest" description="Disordered" evidence="1">
    <location>
        <begin position="265"/>
        <end position="358"/>
    </location>
</feature>
<feature type="compositionally biased region" description="Acidic residues" evidence="1">
    <location>
        <begin position="341"/>
        <end position="353"/>
    </location>
</feature>
<dbReference type="AlphaFoldDB" id="A0A9W6SYC8"/>